<dbReference type="Proteomes" id="UP000694383">
    <property type="component" value="Unplaced"/>
</dbReference>
<reference evidence="2" key="1">
    <citation type="submission" date="2025-08" db="UniProtKB">
        <authorList>
            <consortium name="Ensembl"/>
        </authorList>
    </citation>
    <scope>IDENTIFICATION</scope>
</reference>
<reference evidence="2" key="2">
    <citation type="submission" date="2025-09" db="UniProtKB">
        <authorList>
            <consortium name="Ensembl"/>
        </authorList>
    </citation>
    <scope>IDENTIFICATION</scope>
</reference>
<dbReference type="SUPFAM" id="SSF63825">
    <property type="entry name" value="YWTD domain"/>
    <property type="match status" value="1"/>
</dbReference>
<dbReference type="Pfam" id="PF00058">
    <property type="entry name" value="Ldl_recept_b"/>
    <property type="match status" value="3"/>
</dbReference>
<feature type="repeat" description="LDL-receptor class B" evidence="1">
    <location>
        <begin position="107"/>
        <end position="149"/>
    </location>
</feature>
<protein>
    <recommendedName>
        <fullName evidence="4">Low-density lipoprotein receptor-related protein 5</fullName>
    </recommendedName>
</protein>
<keyword evidence="3" id="KW-1185">Reference proteome</keyword>
<evidence type="ECO:0000256" key="1">
    <source>
        <dbReference type="PROSITE-ProRule" id="PRU00461"/>
    </source>
</evidence>
<dbReference type="FunFam" id="2.120.10.30:FF:000024">
    <property type="entry name" value="Low-density lipoprotein receptor-related protein"/>
    <property type="match status" value="1"/>
</dbReference>
<feature type="repeat" description="LDL-receptor class B" evidence="1">
    <location>
        <begin position="194"/>
        <end position="236"/>
    </location>
</feature>
<dbReference type="SUPFAM" id="SSF57196">
    <property type="entry name" value="EGF/Laminin"/>
    <property type="match status" value="1"/>
</dbReference>
<dbReference type="PANTHER" id="PTHR46513:SF13">
    <property type="entry name" value="EGF-LIKE DOMAIN-CONTAINING PROTEIN"/>
    <property type="match status" value="1"/>
</dbReference>
<sequence length="446" mass="50043">CPARPPSPPPLSTNRFQWSPLLLFANRRDVRLVDGEGPRGESAIVVSDLEDAAAVDFFFAEGLIFWTDVSEEAIKQTPLKESLGSDQTVVVPGLDSPDGLACDWLSKKLYWTDSETNRIEVANLNGTSRKVLFWMDLDQPRAIALNPAQRYMYWTDWGEEPRIERAGMDGSRREVIVNEDIFWPNGLTVDLEEQKLYWADAKLSFIHRANLDGSAREAVVEGTLTHPFALTLSNETLFWTDWQTHSIHACNKHRGDKTREILGGIYSPMGIQVLESYRQPYIRTPCSDNNGGCSHLCLLSPVPPFYSCTCPTGVQLRADGKTCKTDIKAQIDQLSRRHWTLEQWRRLLWSDESGITSENLIDESGFRGLPEKLYIWGCIVPSEKLVEEELWCGLVFQDLGFGPLVPVKGALNASGYQFHAPSLAGAVWSGSSFSNMTVCQFTQHGP</sequence>
<dbReference type="GeneTree" id="ENSGT00940000156574"/>
<dbReference type="Pfam" id="PF14670">
    <property type="entry name" value="FXa_inhibition"/>
    <property type="match status" value="1"/>
</dbReference>
<dbReference type="Gene3D" id="2.120.10.30">
    <property type="entry name" value="TolB, C-terminal domain"/>
    <property type="match status" value="1"/>
</dbReference>
<evidence type="ECO:0008006" key="4">
    <source>
        <dbReference type="Google" id="ProtNLM"/>
    </source>
</evidence>
<accession>A0A8C7YW91</accession>
<evidence type="ECO:0000313" key="2">
    <source>
        <dbReference type="Ensembl" id="ENSOSIP00000033819.1"/>
    </source>
</evidence>
<dbReference type="SMART" id="SM00135">
    <property type="entry name" value="LY"/>
    <property type="match status" value="5"/>
</dbReference>
<dbReference type="InterPro" id="IPR011042">
    <property type="entry name" value="6-blade_b-propeller_TolB-like"/>
</dbReference>
<proteinExistence type="predicted"/>
<dbReference type="PROSITE" id="PS51120">
    <property type="entry name" value="LDLRB"/>
    <property type="match status" value="4"/>
</dbReference>
<name>A0A8C7YW91_9TELE</name>
<feature type="repeat" description="LDL-receptor class B" evidence="1">
    <location>
        <begin position="150"/>
        <end position="193"/>
    </location>
</feature>
<dbReference type="AlphaFoldDB" id="A0A8C7YW91"/>
<evidence type="ECO:0000313" key="3">
    <source>
        <dbReference type="Proteomes" id="UP000694383"/>
    </source>
</evidence>
<dbReference type="PANTHER" id="PTHR46513">
    <property type="entry name" value="VITELLOGENIN RECEPTOR-LIKE PROTEIN-RELATED-RELATED"/>
    <property type="match status" value="1"/>
</dbReference>
<dbReference type="InterPro" id="IPR050778">
    <property type="entry name" value="Cueball_EGF_LRP_Nidogen"/>
</dbReference>
<dbReference type="Gene3D" id="2.10.25.10">
    <property type="entry name" value="Laminin"/>
    <property type="match status" value="1"/>
</dbReference>
<dbReference type="Ensembl" id="ENSOSIT00000035645.1">
    <property type="protein sequence ID" value="ENSOSIP00000033819.1"/>
    <property type="gene ID" value="ENSOSIG00000017073.1"/>
</dbReference>
<dbReference type="InterPro" id="IPR000033">
    <property type="entry name" value="LDLR_classB_rpt"/>
</dbReference>
<organism evidence="2 3">
    <name type="scientific">Oryzias sinensis</name>
    <name type="common">Chinese medaka</name>
    <dbReference type="NCBI Taxonomy" id="183150"/>
    <lineage>
        <taxon>Eukaryota</taxon>
        <taxon>Metazoa</taxon>
        <taxon>Chordata</taxon>
        <taxon>Craniata</taxon>
        <taxon>Vertebrata</taxon>
        <taxon>Euteleostomi</taxon>
        <taxon>Actinopterygii</taxon>
        <taxon>Neopterygii</taxon>
        <taxon>Teleostei</taxon>
        <taxon>Neoteleostei</taxon>
        <taxon>Acanthomorphata</taxon>
        <taxon>Ovalentaria</taxon>
        <taxon>Atherinomorphae</taxon>
        <taxon>Beloniformes</taxon>
        <taxon>Adrianichthyidae</taxon>
        <taxon>Oryziinae</taxon>
        <taxon>Oryzias</taxon>
    </lineage>
</organism>
<feature type="repeat" description="LDL-receptor class B" evidence="1">
    <location>
        <begin position="62"/>
        <end position="106"/>
    </location>
</feature>